<dbReference type="Proteomes" id="UP000499080">
    <property type="component" value="Unassembled WGS sequence"/>
</dbReference>
<name>A0A4Y2I847_ARAVE</name>
<comment type="caution">
    <text evidence="1">The sequence shown here is derived from an EMBL/GenBank/DDBJ whole genome shotgun (WGS) entry which is preliminary data.</text>
</comment>
<reference evidence="1 2" key="1">
    <citation type="journal article" date="2019" name="Sci. Rep.">
        <title>Orb-weaving spider Araneus ventricosus genome elucidates the spidroin gene catalogue.</title>
        <authorList>
            <person name="Kono N."/>
            <person name="Nakamura H."/>
            <person name="Ohtoshi R."/>
            <person name="Moran D.A.P."/>
            <person name="Shinohara A."/>
            <person name="Yoshida Y."/>
            <person name="Fujiwara M."/>
            <person name="Mori M."/>
            <person name="Tomita M."/>
            <person name="Arakawa K."/>
        </authorList>
    </citation>
    <scope>NUCLEOTIDE SEQUENCE [LARGE SCALE GENOMIC DNA]</scope>
</reference>
<dbReference type="EMBL" id="BGPR01105686">
    <property type="protein sequence ID" value="GBM73873.1"/>
    <property type="molecule type" value="Genomic_DNA"/>
</dbReference>
<gene>
    <name evidence="1" type="ORF">AVEN_118297_1</name>
</gene>
<sequence>MFPSLPVIPFSGQQINYSAGLFNQTNITHFFIVINKPQNGPPSQSLTLYLDEQGVVLPREKYEEDLFSFSHGCSHLSALLSGRKSREINSRRYVEARSPA</sequence>
<proteinExistence type="predicted"/>
<dbReference type="AlphaFoldDB" id="A0A4Y2I847"/>
<evidence type="ECO:0000313" key="1">
    <source>
        <dbReference type="EMBL" id="GBM73873.1"/>
    </source>
</evidence>
<accession>A0A4Y2I847</accession>
<organism evidence="1 2">
    <name type="scientific">Araneus ventricosus</name>
    <name type="common">Orbweaver spider</name>
    <name type="synonym">Epeira ventricosa</name>
    <dbReference type="NCBI Taxonomy" id="182803"/>
    <lineage>
        <taxon>Eukaryota</taxon>
        <taxon>Metazoa</taxon>
        <taxon>Ecdysozoa</taxon>
        <taxon>Arthropoda</taxon>
        <taxon>Chelicerata</taxon>
        <taxon>Arachnida</taxon>
        <taxon>Araneae</taxon>
        <taxon>Araneomorphae</taxon>
        <taxon>Entelegynae</taxon>
        <taxon>Araneoidea</taxon>
        <taxon>Araneidae</taxon>
        <taxon>Araneus</taxon>
    </lineage>
</organism>
<keyword evidence="2" id="KW-1185">Reference proteome</keyword>
<protein>
    <submittedName>
        <fullName evidence="1">Uncharacterized protein</fullName>
    </submittedName>
</protein>
<evidence type="ECO:0000313" key="2">
    <source>
        <dbReference type="Proteomes" id="UP000499080"/>
    </source>
</evidence>